<gene>
    <name evidence="10" type="ORF">A4H97_27950</name>
</gene>
<comment type="caution">
    <text evidence="10">The sequence shown here is derived from an EMBL/GenBank/DDBJ whole genome shotgun (WGS) entry which is preliminary data.</text>
</comment>
<dbReference type="InterPro" id="IPR006685">
    <property type="entry name" value="MscS_channel_2nd"/>
</dbReference>
<dbReference type="GO" id="GO:0005886">
    <property type="term" value="C:plasma membrane"/>
    <property type="evidence" value="ECO:0007669"/>
    <property type="project" value="UniProtKB-SubCell"/>
</dbReference>
<feature type="transmembrane region" description="Helical" evidence="7">
    <location>
        <begin position="90"/>
        <end position="108"/>
    </location>
</feature>
<dbReference type="PROSITE" id="PS01246">
    <property type="entry name" value="UPF0003"/>
    <property type="match status" value="1"/>
</dbReference>
<feature type="transmembrane region" description="Helical" evidence="7">
    <location>
        <begin position="15"/>
        <end position="39"/>
    </location>
</feature>
<dbReference type="InterPro" id="IPR011066">
    <property type="entry name" value="MscS_channel_C_sf"/>
</dbReference>
<dbReference type="InterPro" id="IPR010920">
    <property type="entry name" value="LSM_dom_sf"/>
</dbReference>
<dbReference type="InterPro" id="IPR006686">
    <property type="entry name" value="MscS_channel_CS"/>
</dbReference>
<feature type="transmembrane region" description="Helical" evidence="7">
    <location>
        <begin position="60"/>
        <end position="84"/>
    </location>
</feature>
<sequence>MEKWFELVKQKLESWLVLLIKMLPNLLLAIIVFTVFFFVAKFLRKIVNKLLIRVSHKPTISGLFSSIFFIVVLVVGLFISLQLLHLEKTIASLLAGAGIIGLALGFAFQDLTANFISGVFIIFRKPFDVGNIVDTNGFTGIVEEIQLRSTTIRTFDGLHIMLPNKEIFQKPITNYSLSGKRRIDVVLTLSGKLDLQAIEQQIRDALAKVPEVKDDKVQILFTDYNGDTVKMEVHCWIDNTIGMGYNNTRDKVLRQIHAAVTAHL</sequence>
<evidence type="ECO:0000313" key="11">
    <source>
        <dbReference type="Proteomes" id="UP000192610"/>
    </source>
</evidence>
<evidence type="ECO:0000256" key="6">
    <source>
        <dbReference type="ARBA" id="ARBA00023136"/>
    </source>
</evidence>
<dbReference type="GO" id="GO:0008381">
    <property type="term" value="F:mechanosensitive monoatomic ion channel activity"/>
    <property type="evidence" value="ECO:0007669"/>
    <property type="project" value="InterPro"/>
</dbReference>
<dbReference type="PANTHER" id="PTHR30221:SF1">
    <property type="entry name" value="SMALL-CONDUCTANCE MECHANOSENSITIVE CHANNEL"/>
    <property type="match status" value="1"/>
</dbReference>
<dbReference type="InterPro" id="IPR049142">
    <property type="entry name" value="MS_channel_1st"/>
</dbReference>
<dbReference type="Proteomes" id="UP000192610">
    <property type="component" value="Unassembled WGS sequence"/>
</dbReference>
<dbReference type="OrthoDB" id="1522493at2"/>
<dbReference type="Gene3D" id="3.30.70.100">
    <property type="match status" value="1"/>
</dbReference>
<keyword evidence="4 7" id="KW-0812">Transmembrane</keyword>
<reference evidence="11" key="1">
    <citation type="submission" date="2016-04" db="EMBL/GenBank/DDBJ databases">
        <authorList>
            <person name="Chen L."/>
            <person name="Zhuang W."/>
            <person name="Wang G."/>
        </authorList>
    </citation>
    <scope>NUCLEOTIDE SEQUENCE [LARGE SCALE GENOMIC DNA]</scope>
    <source>
        <strain evidence="11">17621</strain>
    </source>
</reference>
<keyword evidence="3" id="KW-1003">Cell membrane</keyword>
<feature type="domain" description="Mechanosensitive ion channel transmembrane helices 2/3" evidence="9">
    <location>
        <begin position="67"/>
        <end position="109"/>
    </location>
</feature>
<dbReference type="AlphaFoldDB" id="A0A1V9EU95"/>
<dbReference type="Pfam" id="PF00924">
    <property type="entry name" value="MS_channel_2nd"/>
    <property type="match status" value="1"/>
</dbReference>
<dbReference type="InterPro" id="IPR008910">
    <property type="entry name" value="MSC_TM_helix"/>
</dbReference>
<evidence type="ECO:0000256" key="7">
    <source>
        <dbReference type="SAM" id="Phobius"/>
    </source>
</evidence>
<comment type="similarity">
    <text evidence="2">Belongs to the MscS (TC 1.A.23) family.</text>
</comment>
<keyword evidence="11" id="KW-1185">Reference proteome</keyword>
<accession>A0A1V9EU95</accession>
<keyword evidence="5 7" id="KW-1133">Transmembrane helix</keyword>
<dbReference type="Gene3D" id="1.10.287.1260">
    <property type="match status" value="1"/>
</dbReference>
<proteinExistence type="inferred from homology"/>
<evidence type="ECO:0000256" key="2">
    <source>
        <dbReference type="ARBA" id="ARBA00008017"/>
    </source>
</evidence>
<dbReference type="Pfam" id="PF21088">
    <property type="entry name" value="MS_channel_1st"/>
    <property type="match status" value="1"/>
</dbReference>
<evidence type="ECO:0000256" key="5">
    <source>
        <dbReference type="ARBA" id="ARBA00022989"/>
    </source>
</evidence>
<comment type="subcellular location">
    <subcellularLocation>
        <location evidence="1">Cell membrane</location>
        <topology evidence="1">Multi-pass membrane protein</topology>
    </subcellularLocation>
</comment>
<evidence type="ECO:0000256" key="1">
    <source>
        <dbReference type="ARBA" id="ARBA00004651"/>
    </source>
</evidence>
<name>A0A1V9EU95_9BACT</name>
<dbReference type="SUPFAM" id="SSF82861">
    <property type="entry name" value="Mechanosensitive channel protein MscS (YggB), transmembrane region"/>
    <property type="match status" value="1"/>
</dbReference>
<dbReference type="InterPro" id="IPR023408">
    <property type="entry name" value="MscS_beta-dom_sf"/>
</dbReference>
<dbReference type="InterPro" id="IPR045275">
    <property type="entry name" value="MscS_archaea/bacteria_type"/>
</dbReference>
<dbReference type="Gene3D" id="2.30.30.60">
    <property type="match status" value="1"/>
</dbReference>
<evidence type="ECO:0000259" key="8">
    <source>
        <dbReference type="Pfam" id="PF00924"/>
    </source>
</evidence>
<evidence type="ECO:0000256" key="3">
    <source>
        <dbReference type="ARBA" id="ARBA00022475"/>
    </source>
</evidence>
<feature type="domain" description="Mechanosensitive ion channel MscS" evidence="8">
    <location>
        <begin position="110"/>
        <end position="176"/>
    </location>
</feature>
<protein>
    <submittedName>
        <fullName evidence="10">Mechanosensitive ion channel protein MscS</fullName>
    </submittedName>
</protein>
<evidence type="ECO:0000259" key="9">
    <source>
        <dbReference type="Pfam" id="PF21088"/>
    </source>
</evidence>
<evidence type="ECO:0000256" key="4">
    <source>
        <dbReference type="ARBA" id="ARBA00022692"/>
    </source>
</evidence>
<organism evidence="10 11">
    <name type="scientific">Niastella yeongjuensis</name>
    <dbReference type="NCBI Taxonomy" id="354355"/>
    <lineage>
        <taxon>Bacteria</taxon>
        <taxon>Pseudomonadati</taxon>
        <taxon>Bacteroidota</taxon>
        <taxon>Chitinophagia</taxon>
        <taxon>Chitinophagales</taxon>
        <taxon>Chitinophagaceae</taxon>
        <taxon>Niastella</taxon>
    </lineage>
</organism>
<dbReference type="Pfam" id="PF05552">
    <property type="entry name" value="MS_channel_1st_1"/>
    <property type="match status" value="1"/>
</dbReference>
<evidence type="ECO:0000313" key="10">
    <source>
        <dbReference type="EMBL" id="OQP49728.1"/>
    </source>
</evidence>
<dbReference type="InterPro" id="IPR011014">
    <property type="entry name" value="MscS_channel_TM-2"/>
</dbReference>
<dbReference type="RefSeq" id="WP_081200019.1">
    <property type="nucleotide sequence ID" value="NZ_FOCZ01000015.1"/>
</dbReference>
<dbReference type="PANTHER" id="PTHR30221">
    <property type="entry name" value="SMALL-CONDUCTANCE MECHANOSENSITIVE CHANNEL"/>
    <property type="match status" value="1"/>
</dbReference>
<dbReference type="EMBL" id="LVXG01000013">
    <property type="protein sequence ID" value="OQP49728.1"/>
    <property type="molecule type" value="Genomic_DNA"/>
</dbReference>
<keyword evidence="6 7" id="KW-0472">Membrane</keyword>
<dbReference type="SUPFAM" id="SSF82689">
    <property type="entry name" value="Mechanosensitive channel protein MscS (YggB), C-terminal domain"/>
    <property type="match status" value="1"/>
</dbReference>
<dbReference type="SUPFAM" id="SSF50182">
    <property type="entry name" value="Sm-like ribonucleoproteins"/>
    <property type="match status" value="1"/>
</dbReference>